<reference evidence="2 3" key="1">
    <citation type="submission" date="2019-03" db="EMBL/GenBank/DDBJ databases">
        <title>Genomics of glacier-inhabiting Cryobacterium strains.</title>
        <authorList>
            <person name="Liu Q."/>
            <person name="Xin Y.-H."/>
        </authorList>
    </citation>
    <scope>NUCLEOTIDE SEQUENCE [LARGE SCALE GENOMIC DNA]</scope>
    <source>
        <strain evidence="2 3">Hh15</strain>
    </source>
</reference>
<protein>
    <submittedName>
        <fullName evidence="2">Uncharacterized protein</fullName>
    </submittedName>
</protein>
<evidence type="ECO:0000313" key="3">
    <source>
        <dbReference type="Proteomes" id="UP000297654"/>
    </source>
</evidence>
<evidence type="ECO:0000313" key="2">
    <source>
        <dbReference type="EMBL" id="TFB88607.1"/>
    </source>
</evidence>
<keyword evidence="3" id="KW-1185">Reference proteome</keyword>
<keyword evidence="1" id="KW-0812">Transmembrane</keyword>
<dbReference type="RefSeq" id="WP_092106510.1">
    <property type="nucleotide sequence ID" value="NZ_FOCN01000001.1"/>
</dbReference>
<dbReference type="EMBL" id="SOFF01000031">
    <property type="protein sequence ID" value="TFB88607.1"/>
    <property type="molecule type" value="Genomic_DNA"/>
</dbReference>
<feature type="transmembrane region" description="Helical" evidence="1">
    <location>
        <begin position="7"/>
        <end position="25"/>
    </location>
</feature>
<proteinExistence type="predicted"/>
<gene>
    <name evidence="2" type="ORF">E3O10_12575</name>
</gene>
<accession>A0A5F0D2D7</accession>
<comment type="caution">
    <text evidence="2">The sequence shown here is derived from an EMBL/GenBank/DDBJ whole genome shotgun (WGS) entry which is preliminary data.</text>
</comment>
<evidence type="ECO:0000256" key="1">
    <source>
        <dbReference type="SAM" id="Phobius"/>
    </source>
</evidence>
<sequence>MVDGWELARWLGTWSVAFGALVLGIRAERRARKYAANWTIHAKHDTGTVINRTGEDASHVSANLFPGGGSFLFERDIVHDGESVSFTIDRPIHQSVDVVQVRWKRPADGNRYLYFDSDADRRKRWSRVVSALGAFRADLAKRKVAGRRDDL</sequence>
<dbReference type="AlphaFoldDB" id="A0A5F0D2D7"/>
<dbReference type="Proteomes" id="UP000297654">
    <property type="component" value="Unassembled WGS sequence"/>
</dbReference>
<keyword evidence="1" id="KW-0472">Membrane</keyword>
<organism evidence="2 3">
    <name type="scientific">Cryobacterium luteum</name>
    <dbReference type="NCBI Taxonomy" id="1424661"/>
    <lineage>
        <taxon>Bacteria</taxon>
        <taxon>Bacillati</taxon>
        <taxon>Actinomycetota</taxon>
        <taxon>Actinomycetes</taxon>
        <taxon>Micrococcales</taxon>
        <taxon>Microbacteriaceae</taxon>
        <taxon>Cryobacterium</taxon>
    </lineage>
</organism>
<keyword evidence="1" id="KW-1133">Transmembrane helix</keyword>
<name>A0A5F0D2D7_9MICO</name>
<dbReference type="OrthoDB" id="9810718at2"/>